<name>A0ABP0EVU5_9RICK</name>
<accession>A0ABP0EVU5</accession>
<keyword evidence="2" id="KW-1185">Reference proteome</keyword>
<evidence type="ECO:0000313" key="1">
    <source>
        <dbReference type="EMBL" id="CAK8162768.1"/>
    </source>
</evidence>
<organism evidence="1 2">
    <name type="scientific">Candidatus Xenohaliotis californiensis</name>
    <dbReference type="NCBI Taxonomy" id="84677"/>
    <lineage>
        <taxon>Bacteria</taxon>
        <taxon>Pseudomonadati</taxon>
        <taxon>Pseudomonadota</taxon>
        <taxon>Alphaproteobacteria</taxon>
        <taxon>Rickettsiales</taxon>
        <taxon>Anaplasmataceae</taxon>
        <taxon>Candidatus Xenohaliotis</taxon>
    </lineage>
</organism>
<evidence type="ECO:0000313" key="2">
    <source>
        <dbReference type="Proteomes" id="UP001314181"/>
    </source>
</evidence>
<dbReference type="Proteomes" id="UP001314181">
    <property type="component" value="Unassembled WGS sequence"/>
</dbReference>
<sequence length="46" mass="5434">MDNIFLHDNFSLYDTLMAELMVFLKNFVKHDVLTGLISVRVDLNYQ</sequence>
<dbReference type="EMBL" id="CAWVOK010000014">
    <property type="protein sequence ID" value="CAK8162768.1"/>
    <property type="molecule type" value="Genomic_DNA"/>
</dbReference>
<reference evidence="1 2" key="1">
    <citation type="submission" date="2024-01" db="EMBL/GenBank/DDBJ databases">
        <authorList>
            <person name="Kunselman E."/>
        </authorList>
    </citation>
    <scope>NUCLEOTIDE SEQUENCE [LARGE SCALE GENOMIC DNA]</scope>
    <source>
        <strain evidence="1">2 abalone samples</strain>
    </source>
</reference>
<gene>
    <name evidence="1" type="ORF">CAXC1_220053</name>
</gene>
<comment type="caution">
    <text evidence="1">The sequence shown here is derived from an EMBL/GenBank/DDBJ whole genome shotgun (WGS) entry which is preliminary data.</text>
</comment>
<protein>
    <submittedName>
        <fullName evidence="1">Uncharacterized protein</fullName>
    </submittedName>
</protein>
<proteinExistence type="predicted"/>